<dbReference type="EMBL" id="NKCI01000022">
    <property type="protein sequence ID" value="RSL66937.1"/>
    <property type="molecule type" value="Genomic_DNA"/>
</dbReference>
<sequence length="99" mass="10933">MLGVVSSAARALPTLAWLRPSGERLTTKWILNRVLAFCARVCSDHFLAPEGQTRVTVLGPSRFLIVLGHSFFFFLLHFSLVLSFQPSLGDRLGSCNSPE</sequence>
<evidence type="ECO:0000313" key="3">
    <source>
        <dbReference type="Proteomes" id="UP000288168"/>
    </source>
</evidence>
<dbReference type="Proteomes" id="UP000288168">
    <property type="component" value="Unassembled WGS sequence"/>
</dbReference>
<keyword evidence="1" id="KW-0472">Membrane</keyword>
<feature type="transmembrane region" description="Helical" evidence="1">
    <location>
        <begin position="63"/>
        <end position="84"/>
    </location>
</feature>
<evidence type="ECO:0000256" key="1">
    <source>
        <dbReference type="SAM" id="Phobius"/>
    </source>
</evidence>
<accession>A0A428QNU8</accession>
<evidence type="ECO:0000313" key="2">
    <source>
        <dbReference type="EMBL" id="RSL66937.1"/>
    </source>
</evidence>
<keyword evidence="3" id="KW-1185">Reference proteome</keyword>
<comment type="caution">
    <text evidence="2">The sequence shown here is derived from an EMBL/GenBank/DDBJ whole genome shotgun (WGS) entry which is preliminary data.</text>
</comment>
<dbReference type="AlphaFoldDB" id="A0A428QNU8"/>
<protein>
    <submittedName>
        <fullName evidence="2">Uncharacterized protein</fullName>
    </submittedName>
</protein>
<gene>
    <name evidence="2" type="ORF">CEP54_003516</name>
</gene>
<organism evidence="2 3">
    <name type="scientific">Fusarium duplospermum</name>
    <dbReference type="NCBI Taxonomy" id="1325734"/>
    <lineage>
        <taxon>Eukaryota</taxon>
        <taxon>Fungi</taxon>
        <taxon>Dikarya</taxon>
        <taxon>Ascomycota</taxon>
        <taxon>Pezizomycotina</taxon>
        <taxon>Sordariomycetes</taxon>
        <taxon>Hypocreomycetidae</taxon>
        <taxon>Hypocreales</taxon>
        <taxon>Nectriaceae</taxon>
        <taxon>Fusarium</taxon>
        <taxon>Fusarium solani species complex</taxon>
    </lineage>
</organism>
<reference evidence="2 3" key="1">
    <citation type="submission" date="2017-06" db="EMBL/GenBank/DDBJ databases">
        <title>Comparative genomic analysis of Ambrosia Fusariam Clade fungi.</title>
        <authorList>
            <person name="Stajich J.E."/>
            <person name="Carrillo J."/>
            <person name="Kijimoto T."/>
            <person name="Eskalen A."/>
            <person name="O'Donnell K."/>
            <person name="Kasson M."/>
        </authorList>
    </citation>
    <scope>NUCLEOTIDE SEQUENCE [LARGE SCALE GENOMIC DNA]</scope>
    <source>
        <strain evidence="2 3">NRRL62584</strain>
    </source>
</reference>
<keyword evidence="1" id="KW-1133">Transmembrane helix</keyword>
<keyword evidence="1" id="KW-0812">Transmembrane</keyword>
<proteinExistence type="predicted"/>
<name>A0A428QNU8_9HYPO</name>